<gene>
    <name evidence="2" type="ORF">JOC83_000038</name>
</gene>
<reference evidence="2 3" key="1">
    <citation type="submission" date="2021-01" db="EMBL/GenBank/DDBJ databases">
        <title>Genomic Encyclopedia of Type Strains, Phase IV (KMG-IV): sequencing the most valuable type-strain genomes for metagenomic binning, comparative biology and taxonomic classification.</title>
        <authorList>
            <person name="Goeker M."/>
        </authorList>
    </citation>
    <scope>NUCLEOTIDE SEQUENCE [LARGE SCALE GENOMIC DNA]</scope>
    <source>
        <strain evidence="2 3">DSM 104297</strain>
    </source>
</reference>
<organism evidence="2 3">
    <name type="scientific">Priestia iocasae</name>
    <dbReference type="NCBI Taxonomy" id="2291674"/>
    <lineage>
        <taxon>Bacteria</taxon>
        <taxon>Bacillati</taxon>
        <taxon>Bacillota</taxon>
        <taxon>Bacilli</taxon>
        <taxon>Bacillales</taxon>
        <taxon>Bacillaceae</taxon>
        <taxon>Priestia</taxon>
    </lineage>
</organism>
<dbReference type="PANTHER" id="PTHR41260">
    <property type="entry name" value="PROTEIN ECSC"/>
    <property type="match status" value="1"/>
</dbReference>
<protein>
    <recommendedName>
        <fullName evidence="4">ABC transporter substrate-binding protein</fullName>
    </recommendedName>
</protein>
<feature type="coiled-coil region" evidence="1">
    <location>
        <begin position="2"/>
        <end position="29"/>
    </location>
</feature>
<keyword evidence="1" id="KW-0175">Coiled coil</keyword>
<dbReference type="Pfam" id="PF12787">
    <property type="entry name" value="EcsC"/>
    <property type="match status" value="1"/>
</dbReference>
<dbReference type="PANTHER" id="PTHR41260:SF1">
    <property type="entry name" value="PROTEIN ECSC"/>
    <property type="match status" value="1"/>
</dbReference>
<evidence type="ECO:0000313" key="2">
    <source>
        <dbReference type="EMBL" id="MBM7701212.1"/>
    </source>
</evidence>
<dbReference type="EMBL" id="JAFBFC010000001">
    <property type="protein sequence ID" value="MBM7701212.1"/>
    <property type="molecule type" value="Genomic_DNA"/>
</dbReference>
<accession>A0ABS2QQB2</accession>
<evidence type="ECO:0000256" key="1">
    <source>
        <dbReference type="SAM" id="Coils"/>
    </source>
</evidence>
<evidence type="ECO:0000313" key="3">
    <source>
        <dbReference type="Proteomes" id="UP000809829"/>
    </source>
</evidence>
<evidence type="ECO:0008006" key="4">
    <source>
        <dbReference type="Google" id="ProtNLM"/>
    </source>
</evidence>
<keyword evidence="3" id="KW-1185">Reference proteome</keyword>
<dbReference type="RefSeq" id="WP_239583249.1">
    <property type="nucleotide sequence ID" value="NZ_JAFBFC010000001.1"/>
</dbReference>
<name>A0ABS2QQB2_9BACI</name>
<comment type="caution">
    <text evidence="2">The sequence shown here is derived from an EMBL/GenBank/DDBJ whole genome shotgun (WGS) entry which is preliminary data.</text>
</comment>
<dbReference type="InterPro" id="IPR024787">
    <property type="entry name" value="EcsC"/>
</dbReference>
<sequence length="284" mass="33235">MIVRLTNREQQLLSEIEQWEKSLQHYEATEMQVTYEQWLDRSLSLIPDDVLSTYLQKVDNWIFHLNGIIQGTQIHENAKIQILESSRVFNEDIKQLSEIKGLHLDQLSYICEQQLAKQRLYSLTQGALSGTGNILFLGADIPGLLVLNLHAIHVTAMSYGYEVNTPFEMMLALKVFHAATLPKRWQYEGWEHIKEEVTQDYDLFFYEGNERIVDKTWVEKVCTQLLKTILILVTKRKAYDRLPIISMAIGGGLNYRFTREVTDFAKKFYQYRSIMDKHTEHIDV</sequence>
<proteinExistence type="predicted"/>
<dbReference type="Proteomes" id="UP000809829">
    <property type="component" value="Unassembled WGS sequence"/>
</dbReference>